<evidence type="ECO:0000256" key="6">
    <source>
        <dbReference type="SAM" id="Phobius"/>
    </source>
</evidence>
<dbReference type="Pfam" id="PF04791">
    <property type="entry name" value="LMBR1"/>
    <property type="match status" value="1"/>
</dbReference>
<dbReference type="OrthoDB" id="203099at2759"/>
<evidence type="ECO:0000256" key="3">
    <source>
        <dbReference type="ARBA" id="ARBA00022692"/>
    </source>
</evidence>
<gene>
    <name evidence="7" type="ORF">IMG5_196720</name>
</gene>
<name>G0R578_ICHMU</name>
<dbReference type="EMBL" id="GL984361">
    <property type="protein sequence ID" value="EGR27402.1"/>
    <property type="molecule type" value="Genomic_DNA"/>
</dbReference>
<evidence type="ECO:0000256" key="4">
    <source>
        <dbReference type="ARBA" id="ARBA00022989"/>
    </source>
</evidence>
<evidence type="ECO:0000256" key="1">
    <source>
        <dbReference type="ARBA" id="ARBA00004141"/>
    </source>
</evidence>
<keyword evidence="3 6" id="KW-0812">Transmembrane</keyword>
<evidence type="ECO:0000313" key="8">
    <source>
        <dbReference type="Proteomes" id="UP000008983"/>
    </source>
</evidence>
<dbReference type="GeneID" id="14903448"/>
<reference evidence="7 8" key="1">
    <citation type="submission" date="2011-07" db="EMBL/GenBank/DDBJ databases">
        <authorList>
            <person name="Coyne R."/>
            <person name="Brami D."/>
            <person name="Johnson J."/>
            <person name="Hostetler J."/>
            <person name="Hannick L."/>
            <person name="Clark T."/>
            <person name="Cassidy-Hanley D."/>
            <person name="Inman J."/>
        </authorList>
    </citation>
    <scope>NUCLEOTIDE SEQUENCE [LARGE SCALE GENOMIC DNA]</scope>
    <source>
        <strain evidence="7 8">G5</strain>
    </source>
</reference>
<evidence type="ECO:0000256" key="5">
    <source>
        <dbReference type="ARBA" id="ARBA00023136"/>
    </source>
</evidence>
<keyword evidence="4 6" id="KW-1133">Transmembrane helix</keyword>
<dbReference type="PANTHER" id="PTHR21355">
    <property type="entry name" value="G-PROTEIN COUPLED RECEPTOR-ASSOCIATED PROTEIN LMBRD2"/>
    <property type="match status" value="1"/>
</dbReference>
<keyword evidence="5 6" id="KW-0472">Membrane</keyword>
<comment type="similarity">
    <text evidence="2">Belongs to the LIMR family.</text>
</comment>
<dbReference type="PANTHER" id="PTHR21355:SF0">
    <property type="entry name" value="G-PROTEIN COUPLED RECEPTOR-ASSOCIATED PROTEIN LMBRD2"/>
    <property type="match status" value="1"/>
</dbReference>
<accession>G0R578</accession>
<dbReference type="RefSeq" id="XP_004024286.1">
    <property type="nucleotide sequence ID" value="XM_004024237.1"/>
</dbReference>
<keyword evidence="8" id="KW-1185">Reference proteome</keyword>
<dbReference type="InParanoid" id="G0R578"/>
<dbReference type="InterPro" id="IPR006876">
    <property type="entry name" value="LMBR1-like_membr_prot"/>
</dbReference>
<dbReference type="GO" id="GO:0016020">
    <property type="term" value="C:membrane"/>
    <property type="evidence" value="ECO:0007669"/>
    <property type="project" value="UniProtKB-SubCell"/>
</dbReference>
<evidence type="ECO:0000313" key="7">
    <source>
        <dbReference type="EMBL" id="EGR27402.1"/>
    </source>
</evidence>
<sequence length="123" mass="14149">MSFVLLISEASLYSFKEISILGNIVKDFLNKYNYDVLKIQIITLIPLLYMIFNAYYGYFRLKISGIYGLYSNHQTDAPSLLFTCQNFSRIACPVCFNYLEMISVKDCAFNTVLGEINLGTCFR</sequence>
<dbReference type="AlphaFoldDB" id="G0R578"/>
<dbReference type="InterPro" id="IPR051584">
    <property type="entry name" value="GPCR-associated_LMBR1"/>
</dbReference>
<proteinExistence type="inferred from homology"/>
<dbReference type="Proteomes" id="UP000008983">
    <property type="component" value="Unassembled WGS sequence"/>
</dbReference>
<evidence type="ECO:0000256" key="2">
    <source>
        <dbReference type="ARBA" id="ARBA00010487"/>
    </source>
</evidence>
<comment type="subcellular location">
    <subcellularLocation>
        <location evidence="1">Membrane</location>
        <topology evidence="1">Multi-pass membrane protein</topology>
    </subcellularLocation>
</comment>
<organism evidence="7 8">
    <name type="scientific">Ichthyophthirius multifiliis</name>
    <name type="common">White spot disease agent</name>
    <name type="synonym">Ich</name>
    <dbReference type="NCBI Taxonomy" id="5932"/>
    <lineage>
        <taxon>Eukaryota</taxon>
        <taxon>Sar</taxon>
        <taxon>Alveolata</taxon>
        <taxon>Ciliophora</taxon>
        <taxon>Intramacronucleata</taxon>
        <taxon>Oligohymenophorea</taxon>
        <taxon>Hymenostomatida</taxon>
        <taxon>Ophryoglenina</taxon>
        <taxon>Ichthyophthirius</taxon>
    </lineage>
</organism>
<protein>
    <submittedName>
        <fullName evidence="7">LMBR1-like conserved region family protein, putative</fullName>
    </submittedName>
</protein>
<feature type="transmembrane region" description="Helical" evidence="6">
    <location>
        <begin position="39"/>
        <end position="59"/>
    </location>
</feature>